<evidence type="ECO:0000313" key="3">
    <source>
        <dbReference type="EMBL" id="KUF76511.1"/>
    </source>
</evidence>
<feature type="compositionally biased region" description="Acidic residues" evidence="1">
    <location>
        <begin position="94"/>
        <end position="106"/>
    </location>
</feature>
<sequence length="295" mass="33579">MPKLLVGNRVCGKSKRHLGKTGVILRVLKSSRQHTYEVEWATGVVDIVSARSICIEQSSNDAEHTSSGEEVFFVELLRSETSGIQAVFSCESSSSDEDEEENDDAGLEGHSEAEEDDTVVAHGRLWVPCDSILVDPASQFLSRATNFMWPPYLQLGEPTLVKYFYLMYPMSTLHETLRLTNINLSTNLLRSIGPGDFFRWIGIRLTMALEPRRGPTRVYWDTQEKEGYVNTAANYASRFQMSRHCFEQILYALAFSDSSQTDDPWKPIRPLINEFNDQRKKSTFLQGICSWWTNV</sequence>
<dbReference type="Proteomes" id="UP000052943">
    <property type="component" value="Unassembled WGS sequence"/>
</dbReference>
<reference evidence="3 4" key="1">
    <citation type="submission" date="2015-11" db="EMBL/GenBank/DDBJ databases">
        <title>Genomes and virulence difference between two physiological races of Phytophthora nicotianae.</title>
        <authorList>
            <person name="Liu H."/>
            <person name="Ma X."/>
            <person name="Yu H."/>
            <person name="Fang D."/>
            <person name="Li Y."/>
            <person name="Wang X."/>
            <person name="Wang W."/>
            <person name="Dong Y."/>
            <person name="Xiao B."/>
        </authorList>
    </citation>
    <scope>NUCLEOTIDE SEQUENCE [LARGE SCALE GENOMIC DNA]</scope>
    <source>
        <strain evidence="4">race 0</strain>
    </source>
</reference>
<accession>A0A0W8BX99</accession>
<protein>
    <recommendedName>
        <fullName evidence="2">PiggyBac transposable element-derived protein domain-containing protein</fullName>
    </recommendedName>
</protein>
<evidence type="ECO:0000313" key="4">
    <source>
        <dbReference type="Proteomes" id="UP000052943"/>
    </source>
</evidence>
<dbReference type="AlphaFoldDB" id="A0A0W8BX99"/>
<evidence type="ECO:0000256" key="1">
    <source>
        <dbReference type="SAM" id="MobiDB-lite"/>
    </source>
</evidence>
<evidence type="ECO:0000259" key="2">
    <source>
        <dbReference type="Pfam" id="PF13843"/>
    </source>
</evidence>
<name>A0A0W8BX99_PHYNI</name>
<dbReference type="InterPro" id="IPR029526">
    <property type="entry name" value="PGBD"/>
</dbReference>
<proteinExistence type="predicted"/>
<dbReference type="EMBL" id="LNFO01005768">
    <property type="protein sequence ID" value="KUF76511.1"/>
    <property type="molecule type" value="Genomic_DNA"/>
</dbReference>
<organism evidence="3 4">
    <name type="scientific">Phytophthora nicotianae</name>
    <name type="common">Potato buckeye rot agent</name>
    <name type="synonym">Phytophthora parasitica</name>
    <dbReference type="NCBI Taxonomy" id="4792"/>
    <lineage>
        <taxon>Eukaryota</taxon>
        <taxon>Sar</taxon>
        <taxon>Stramenopiles</taxon>
        <taxon>Oomycota</taxon>
        <taxon>Peronosporomycetes</taxon>
        <taxon>Peronosporales</taxon>
        <taxon>Peronosporaceae</taxon>
        <taxon>Phytophthora</taxon>
    </lineage>
</organism>
<dbReference type="Pfam" id="PF13843">
    <property type="entry name" value="DDE_Tnp_1_7"/>
    <property type="match status" value="1"/>
</dbReference>
<dbReference type="OrthoDB" id="116183at2759"/>
<comment type="caution">
    <text evidence="3">The sequence shown here is derived from an EMBL/GenBank/DDBJ whole genome shotgun (WGS) entry which is preliminary data.</text>
</comment>
<feature type="region of interest" description="Disordered" evidence="1">
    <location>
        <begin position="90"/>
        <end position="114"/>
    </location>
</feature>
<feature type="domain" description="PiggyBac transposable element-derived protein" evidence="2">
    <location>
        <begin position="161"/>
        <end position="281"/>
    </location>
</feature>
<gene>
    <name evidence="3" type="ORF">AM587_10009800</name>
</gene>